<evidence type="ECO:0000313" key="10">
    <source>
        <dbReference type="EMBL" id="SQF39561.1"/>
    </source>
</evidence>
<dbReference type="RefSeq" id="WP_018030931.1">
    <property type="nucleotide sequence ID" value="NZ_CAMCCF010000011.1"/>
</dbReference>
<proteinExistence type="inferred from homology"/>
<dbReference type="InterPro" id="IPR011922">
    <property type="entry name" value="Cell_div_FtsL"/>
</dbReference>
<keyword evidence="2 7" id="KW-0132">Cell division</keyword>
<evidence type="ECO:0000256" key="4">
    <source>
        <dbReference type="ARBA" id="ARBA00022989"/>
    </source>
</evidence>
<evidence type="ECO:0000256" key="7">
    <source>
        <dbReference type="HAMAP-Rule" id="MF_00910"/>
    </source>
</evidence>
<dbReference type="EMBL" id="LS483343">
    <property type="protein sequence ID" value="SQF39561.1"/>
    <property type="molecule type" value="Genomic_DNA"/>
</dbReference>
<name>A0A2X3XWB7_9STRE</name>
<dbReference type="GO" id="GO:0032153">
    <property type="term" value="C:cell division site"/>
    <property type="evidence" value="ECO:0007669"/>
    <property type="project" value="UniProtKB-UniRule"/>
</dbReference>
<comment type="similarity">
    <text evidence="7">Belongs to the FtsL family.</text>
</comment>
<evidence type="ECO:0000256" key="5">
    <source>
        <dbReference type="ARBA" id="ARBA00023136"/>
    </source>
</evidence>
<evidence type="ECO:0000256" key="3">
    <source>
        <dbReference type="ARBA" id="ARBA00022692"/>
    </source>
</evidence>
<sequence>MTNEKRSEAISQALQKRIRTFTRLEKAFYGALIITAIVIAIGIINLQSRNLQVQQEISRLNSKINDEETAYDNAKQEVNELSRYSRITDIAKNGGLSSQSNNIQKVE</sequence>
<feature type="transmembrane region" description="Helical" evidence="7">
    <location>
        <begin position="27"/>
        <end position="46"/>
    </location>
</feature>
<dbReference type="Proteomes" id="UP000249495">
    <property type="component" value="Chromosome 1"/>
</dbReference>
<evidence type="ECO:0000256" key="2">
    <source>
        <dbReference type="ARBA" id="ARBA00022618"/>
    </source>
</evidence>
<evidence type="ECO:0000256" key="8">
    <source>
        <dbReference type="NCBIfam" id="TIGR02209"/>
    </source>
</evidence>
<evidence type="ECO:0000256" key="1">
    <source>
        <dbReference type="ARBA" id="ARBA00022475"/>
    </source>
</evidence>
<feature type="coiled-coil region" evidence="9">
    <location>
        <begin position="43"/>
        <end position="84"/>
    </location>
</feature>
<comment type="subcellular location">
    <subcellularLocation>
        <location evidence="7">Cell membrane</location>
        <topology evidence="7">Single-pass type II membrane protein</topology>
    </subcellularLocation>
    <text evidence="7">Localizes to the division septum where it forms a ring structure.</text>
</comment>
<keyword evidence="9" id="KW-0175">Coiled coil</keyword>
<gene>
    <name evidence="7" type="primary">ftsL</name>
    <name evidence="10" type="ORF">NCTC12278_00417</name>
</gene>
<keyword evidence="3 7" id="KW-0812">Transmembrane</keyword>
<protein>
    <recommendedName>
        <fullName evidence="7 8">Cell division protein FtsL</fullName>
    </recommendedName>
</protein>
<evidence type="ECO:0000313" key="11">
    <source>
        <dbReference type="Proteomes" id="UP000249495"/>
    </source>
</evidence>
<reference evidence="10 11" key="1">
    <citation type="submission" date="2018-06" db="EMBL/GenBank/DDBJ databases">
        <authorList>
            <consortium name="Pathogen Informatics"/>
            <person name="Doyle S."/>
        </authorList>
    </citation>
    <scope>NUCLEOTIDE SEQUENCE [LARGE SCALE GENOMIC DNA]</scope>
    <source>
        <strain evidence="10 11">NCTC12278</strain>
    </source>
</reference>
<keyword evidence="5 7" id="KW-0472">Membrane</keyword>
<accession>A0A2X3XWB7</accession>
<evidence type="ECO:0000256" key="9">
    <source>
        <dbReference type="SAM" id="Coils"/>
    </source>
</evidence>
<dbReference type="STRING" id="1123303.GCA_000372425_01618"/>
<dbReference type="GO" id="GO:0043093">
    <property type="term" value="P:FtsZ-dependent cytokinesis"/>
    <property type="evidence" value="ECO:0007669"/>
    <property type="project" value="UniProtKB-UniRule"/>
</dbReference>
<dbReference type="GO" id="GO:0005886">
    <property type="term" value="C:plasma membrane"/>
    <property type="evidence" value="ECO:0007669"/>
    <property type="project" value="UniProtKB-SubCell"/>
</dbReference>
<organism evidence="10 11">
    <name type="scientific">Streptococcus ferus</name>
    <dbReference type="NCBI Taxonomy" id="1345"/>
    <lineage>
        <taxon>Bacteria</taxon>
        <taxon>Bacillati</taxon>
        <taxon>Bacillota</taxon>
        <taxon>Bacilli</taxon>
        <taxon>Lactobacillales</taxon>
        <taxon>Streptococcaceae</taxon>
        <taxon>Streptococcus</taxon>
    </lineage>
</organism>
<keyword evidence="11" id="KW-1185">Reference proteome</keyword>
<dbReference type="OrthoDB" id="2233635at2"/>
<comment type="function">
    <text evidence="7">Essential cell division protein.</text>
</comment>
<evidence type="ECO:0000256" key="6">
    <source>
        <dbReference type="ARBA" id="ARBA00023306"/>
    </source>
</evidence>
<dbReference type="HAMAP" id="MF_00910">
    <property type="entry name" value="FtsL"/>
    <property type="match status" value="1"/>
</dbReference>
<dbReference type="KEGG" id="sfer:NCTC12278_00417"/>
<dbReference type="AlphaFoldDB" id="A0A2X3XWB7"/>
<dbReference type="NCBIfam" id="TIGR02209">
    <property type="entry name" value="ftsL_broad"/>
    <property type="match status" value="1"/>
</dbReference>
<keyword evidence="1 7" id="KW-1003">Cell membrane</keyword>
<keyword evidence="4 7" id="KW-1133">Transmembrane helix</keyword>
<keyword evidence="6 7" id="KW-0131">Cell cycle</keyword>